<feature type="chain" id="PRO_5042128674" evidence="1">
    <location>
        <begin position="24"/>
        <end position="339"/>
    </location>
</feature>
<dbReference type="Gene3D" id="3.40.190.10">
    <property type="entry name" value="Periplasmic binding protein-like II"/>
    <property type="match status" value="2"/>
</dbReference>
<dbReference type="InterPro" id="IPR015168">
    <property type="entry name" value="SsuA/THI5"/>
</dbReference>
<evidence type="ECO:0000259" key="2">
    <source>
        <dbReference type="Pfam" id="PF09084"/>
    </source>
</evidence>
<reference evidence="3" key="1">
    <citation type="submission" date="2023-01" db="EMBL/GenBank/DDBJ databases">
        <title>Oxazolidinone resistance genes in florfenicol resistant enterococci from beef cattle and veal calves at slaughter.</title>
        <authorList>
            <person name="Biggel M."/>
        </authorList>
    </citation>
    <scope>NUCLEOTIDE SEQUENCE</scope>
    <source>
        <strain evidence="3">K204-1</strain>
    </source>
</reference>
<dbReference type="EMBL" id="CP116507">
    <property type="protein sequence ID" value="WCG22590.1"/>
    <property type="molecule type" value="Genomic_DNA"/>
</dbReference>
<feature type="signal peptide" evidence="1">
    <location>
        <begin position="1"/>
        <end position="23"/>
    </location>
</feature>
<proteinExistence type="predicted"/>
<gene>
    <name evidence="3" type="ORF">PML95_09400</name>
</gene>
<dbReference type="PANTHER" id="PTHR31528">
    <property type="entry name" value="4-AMINO-5-HYDROXYMETHYL-2-METHYLPYRIMIDINE PHOSPHATE SYNTHASE THI11-RELATED"/>
    <property type="match status" value="1"/>
</dbReference>
<evidence type="ECO:0000313" key="3">
    <source>
        <dbReference type="EMBL" id="WCG22590.1"/>
    </source>
</evidence>
<sequence length="339" mass="37402">MKKKWLGLLGMTLVAGMVLTACGANKDEATDETGAAESTKDKVSIMLDWYPNAVHSNIYVAKEKGYFDDEGVEVEIHMPSDANDPLKLAAADKVDIASSYQTQLLLSRSEGIPIQAIASNVQRPLDQMMLKKDSEITSPKDLEGQTVGYSSSEVREAIVKAMVKNDGGDPEKVSFVDVGFDLIPAIATDRVSAIMGGYINHELPLLEKEGYPIKQFLQEDYGVPTSQELVFVASEKTVKNKQAALEKFLRAVKRGQEEVVKNPEASLKVLLDHANEDSPLDPEIEKKSLETLLPLMGDEAEPYGYQSEEQYQALIDWMVEQSLIDDSVKAKESFVNILK</sequence>
<feature type="domain" description="SsuA/THI5-like" evidence="2">
    <location>
        <begin position="52"/>
        <end position="265"/>
    </location>
</feature>
<dbReference type="PROSITE" id="PS51257">
    <property type="entry name" value="PROKAR_LIPOPROTEIN"/>
    <property type="match status" value="1"/>
</dbReference>
<keyword evidence="1" id="KW-0732">Signal</keyword>
<organism evidence="3 4">
    <name type="scientific">Vagococcus lutrae</name>
    <dbReference type="NCBI Taxonomy" id="81947"/>
    <lineage>
        <taxon>Bacteria</taxon>
        <taxon>Bacillati</taxon>
        <taxon>Bacillota</taxon>
        <taxon>Bacilli</taxon>
        <taxon>Lactobacillales</taxon>
        <taxon>Enterococcaceae</taxon>
        <taxon>Vagococcus</taxon>
    </lineage>
</organism>
<name>A0AAE9XID5_9ENTE</name>
<dbReference type="PANTHER" id="PTHR31528:SF3">
    <property type="entry name" value="THIAMINE BIOSYNTHESIS PROTEIN HI_0357-RELATED"/>
    <property type="match status" value="1"/>
</dbReference>
<dbReference type="RefSeq" id="WP_272163292.1">
    <property type="nucleotide sequence ID" value="NZ_CP116507.1"/>
</dbReference>
<protein>
    <submittedName>
        <fullName evidence="3">ABC transporter substrate-binding protein</fullName>
    </submittedName>
</protein>
<evidence type="ECO:0000256" key="1">
    <source>
        <dbReference type="SAM" id="SignalP"/>
    </source>
</evidence>
<dbReference type="Proteomes" id="UP001179600">
    <property type="component" value="Chromosome"/>
</dbReference>
<dbReference type="Pfam" id="PF09084">
    <property type="entry name" value="NMT1"/>
    <property type="match status" value="1"/>
</dbReference>
<dbReference type="AlphaFoldDB" id="A0AAE9XID5"/>
<accession>A0AAE9XID5</accession>
<dbReference type="GO" id="GO:0009228">
    <property type="term" value="P:thiamine biosynthetic process"/>
    <property type="evidence" value="ECO:0007669"/>
    <property type="project" value="InterPro"/>
</dbReference>
<dbReference type="SUPFAM" id="SSF53850">
    <property type="entry name" value="Periplasmic binding protein-like II"/>
    <property type="match status" value="1"/>
</dbReference>
<evidence type="ECO:0000313" key="4">
    <source>
        <dbReference type="Proteomes" id="UP001179600"/>
    </source>
</evidence>
<dbReference type="InterPro" id="IPR027939">
    <property type="entry name" value="NMT1/THI5"/>
</dbReference>